<dbReference type="AlphaFoldDB" id="A0A6A4PVF8"/>
<gene>
    <name evidence="2" type="ORF">Lalb_Chr10g0096481</name>
</gene>
<feature type="transmembrane region" description="Helical" evidence="1">
    <location>
        <begin position="119"/>
        <end position="137"/>
    </location>
</feature>
<name>A0A6A4PVF8_LUPAL</name>
<dbReference type="OrthoDB" id="670909at2759"/>
<organism evidence="2 3">
    <name type="scientific">Lupinus albus</name>
    <name type="common">White lupine</name>
    <name type="synonym">Lupinus termis</name>
    <dbReference type="NCBI Taxonomy" id="3870"/>
    <lineage>
        <taxon>Eukaryota</taxon>
        <taxon>Viridiplantae</taxon>
        <taxon>Streptophyta</taxon>
        <taxon>Embryophyta</taxon>
        <taxon>Tracheophyta</taxon>
        <taxon>Spermatophyta</taxon>
        <taxon>Magnoliopsida</taxon>
        <taxon>eudicotyledons</taxon>
        <taxon>Gunneridae</taxon>
        <taxon>Pentapetalae</taxon>
        <taxon>rosids</taxon>
        <taxon>fabids</taxon>
        <taxon>Fabales</taxon>
        <taxon>Fabaceae</taxon>
        <taxon>Papilionoideae</taxon>
        <taxon>50 kb inversion clade</taxon>
        <taxon>genistoids sensu lato</taxon>
        <taxon>core genistoids</taxon>
        <taxon>Genisteae</taxon>
        <taxon>Lupinus</taxon>
    </lineage>
</organism>
<evidence type="ECO:0008006" key="4">
    <source>
        <dbReference type="Google" id="ProtNLM"/>
    </source>
</evidence>
<evidence type="ECO:0000313" key="2">
    <source>
        <dbReference type="EMBL" id="KAE9605359.1"/>
    </source>
</evidence>
<proteinExistence type="predicted"/>
<dbReference type="EMBL" id="WOCE01000010">
    <property type="protein sequence ID" value="KAE9605359.1"/>
    <property type="molecule type" value="Genomic_DNA"/>
</dbReference>
<evidence type="ECO:0000256" key="1">
    <source>
        <dbReference type="SAM" id="Phobius"/>
    </source>
</evidence>
<comment type="caution">
    <text evidence="2">The sequence shown here is derived from an EMBL/GenBank/DDBJ whole genome shotgun (WGS) entry which is preliminary data.</text>
</comment>
<reference evidence="3" key="1">
    <citation type="journal article" date="2020" name="Nat. Commun.">
        <title>Genome sequence of the cluster root forming white lupin.</title>
        <authorList>
            <person name="Hufnagel B."/>
            <person name="Marques A."/>
            <person name="Soriano A."/>
            <person name="Marques L."/>
            <person name="Divol F."/>
            <person name="Doumas P."/>
            <person name="Sallet E."/>
            <person name="Mancinotti D."/>
            <person name="Carrere S."/>
            <person name="Marande W."/>
            <person name="Arribat S."/>
            <person name="Keller J."/>
            <person name="Huneau C."/>
            <person name="Blein T."/>
            <person name="Aime D."/>
            <person name="Laguerre M."/>
            <person name="Taylor J."/>
            <person name="Schubert V."/>
            <person name="Nelson M."/>
            <person name="Geu-Flores F."/>
            <person name="Crespi M."/>
            <person name="Gallardo-Guerrero K."/>
            <person name="Delaux P.-M."/>
            <person name="Salse J."/>
            <person name="Berges H."/>
            <person name="Guyot R."/>
            <person name="Gouzy J."/>
            <person name="Peret B."/>
        </authorList>
    </citation>
    <scope>NUCLEOTIDE SEQUENCE [LARGE SCALE GENOMIC DNA]</scope>
    <source>
        <strain evidence="3">cv. Amiga</strain>
    </source>
</reference>
<keyword evidence="1" id="KW-1133">Transmembrane helix</keyword>
<accession>A0A6A4PVF8</accession>
<keyword evidence="1" id="KW-0472">Membrane</keyword>
<keyword evidence="1" id="KW-0812">Transmembrane</keyword>
<keyword evidence="3" id="KW-1185">Reference proteome</keyword>
<protein>
    <recommendedName>
        <fullName evidence="4">Transmembrane protein</fullName>
    </recommendedName>
</protein>
<dbReference type="Proteomes" id="UP000447434">
    <property type="component" value="Chromosome 10"/>
</dbReference>
<sequence length="138" mass="16366">MERREKVLERGERRIMVEKLKEGIAVRKRGNGPSTPSPTWRLELPSQQNGSNNNVQEFLNFPTSSTISARKLCANLWEFQPHHHHHHHQATTTFCCRRRRFKFTKQVADPRDSSSNQVYSRKMFCFALLSIIVFFFFW</sequence>
<evidence type="ECO:0000313" key="3">
    <source>
        <dbReference type="Proteomes" id="UP000447434"/>
    </source>
</evidence>